<accession>A0A0A9GI13</accession>
<name>A0A0A9GI13_ARUDO</name>
<proteinExistence type="predicted"/>
<evidence type="ECO:0000313" key="1">
    <source>
        <dbReference type="EMBL" id="JAE24760.1"/>
    </source>
</evidence>
<dbReference type="EMBL" id="GBRH01173136">
    <property type="protein sequence ID" value="JAE24760.1"/>
    <property type="molecule type" value="Transcribed_RNA"/>
</dbReference>
<protein>
    <submittedName>
        <fullName evidence="1">Uncharacterized protein</fullName>
    </submittedName>
</protein>
<reference evidence="1" key="1">
    <citation type="submission" date="2014-09" db="EMBL/GenBank/DDBJ databases">
        <authorList>
            <person name="Magalhaes I.L.F."/>
            <person name="Oliveira U."/>
            <person name="Santos F.R."/>
            <person name="Vidigal T.H.D.A."/>
            <person name="Brescovit A.D."/>
            <person name="Santos A.J."/>
        </authorList>
    </citation>
    <scope>NUCLEOTIDE SEQUENCE</scope>
    <source>
        <tissue evidence="1">Shoot tissue taken approximately 20 cm above the soil surface</tissue>
    </source>
</reference>
<reference evidence="1" key="2">
    <citation type="journal article" date="2015" name="Data Brief">
        <title>Shoot transcriptome of the giant reed, Arundo donax.</title>
        <authorList>
            <person name="Barrero R.A."/>
            <person name="Guerrero F.D."/>
            <person name="Moolhuijzen P."/>
            <person name="Goolsby J.A."/>
            <person name="Tidwell J."/>
            <person name="Bellgard S.E."/>
            <person name="Bellgard M.I."/>
        </authorList>
    </citation>
    <scope>NUCLEOTIDE SEQUENCE</scope>
    <source>
        <tissue evidence="1">Shoot tissue taken approximately 20 cm above the soil surface</tissue>
    </source>
</reference>
<dbReference type="AlphaFoldDB" id="A0A0A9GI13"/>
<sequence>MLHVGRLMKSFAMEFQMPGPLEIHTPANLSFTK</sequence>
<organism evidence="1">
    <name type="scientific">Arundo donax</name>
    <name type="common">Giant reed</name>
    <name type="synonym">Donax arundinaceus</name>
    <dbReference type="NCBI Taxonomy" id="35708"/>
    <lineage>
        <taxon>Eukaryota</taxon>
        <taxon>Viridiplantae</taxon>
        <taxon>Streptophyta</taxon>
        <taxon>Embryophyta</taxon>
        <taxon>Tracheophyta</taxon>
        <taxon>Spermatophyta</taxon>
        <taxon>Magnoliopsida</taxon>
        <taxon>Liliopsida</taxon>
        <taxon>Poales</taxon>
        <taxon>Poaceae</taxon>
        <taxon>PACMAD clade</taxon>
        <taxon>Arundinoideae</taxon>
        <taxon>Arundineae</taxon>
        <taxon>Arundo</taxon>
    </lineage>
</organism>